<dbReference type="EMBL" id="CAJVQA010059776">
    <property type="protein sequence ID" value="CAG8827923.1"/>
    <property type="molecule type" value="Genomic_DNA"/>
</dbReference>
<dbReference type="AlphaFoldDB" id="A0A9N9KGT4"/>
<accession>A0A9N9KGT4</accession>
<organism evidence="1 2">
    <name type="scientific">Cetraspora pellucida</name>
    <dbReference type="NCBI Taxonomy" id="1433469"/>
    <lineage>
        <taxon>Eukaryota</taxon>
        <taxon>Fungi</taxon>
        <taxon>Fungi incertae sedis</taxon>
        <taxon>Mucoromycota</taxon>
        <taxon>Glomeromycotina</taxon>
        <taxon>Glomeromycetes</taxon>
        <taxon>Diversisporales</taxon>
        <taxon>Gigasporaceae</taxon>
        <taxon>Cetraspora</taxon>
    </lineage>
</organism>
<reference evidence="1" key="1">
    <citation type="submission" date="2021-06" db="EMBL/GenBank/DDBJ databases">
        <authorList>
            <person name="Kallberg Y."/>
            <person name="Tangrot J."/>
            <person name="Rosling A."/>
        </authorList>
    </citation>
    <scope>NUCLEOTIDE SEQUENCE</scope>
    <source>
        <strain evidence="1">FL966</strain>
    </source>
</reference>
<evidence type="ECO:0000313" key="1">
    <source>
        <dbReference type="EMBL" id="CAG8827923.1"/>
    </source>
</evidence>
<name>A0A9N9KGT4_9GLOM</name>
<feature type="non-terminal residue" evidence="1">
    <location>
        <position position="50"/>
    </location>
</feature>
<proteinExistence type="predicted"/>
<sequence>IISHLYSKNIDEAAFKFNLEKPPDNYYNQDILNNYIKFYQEDYLKRKESK</sequence>
<dbReference type="Proteomes" id="UP000789759">
    <property type="component" value="Unassembled WGS sequence"/>
</dbReference>
<keyword evidence="2" id="KW-1185">Reference proteome</keyword>
<dbReference type="OrthoDB" id="2422129at2759"/>
<comment type="caution">
    <text evidence="1">The sequence shown here is derived from an EMBL/GenBank/DDBJ whole genome shotgun (WGS) entry which is preliminary data.</text>
</comment>
<gene>
    <name evidence="1" type="ORF">CPELLU_LOCUS20341</name>
</gene>
<feature type="non-terminal residue" evidence="1">
    <location>
        <position position="1"/>
    </location>
</feature>
<evidence type="ECO:0000313" key="2">
    <source>
        <dbReference type="Proteomes" id="UP000789759"/>
    </source>
</evidence>
<protein>
    <submittedName>
        <fullName evidence="1">14978_t:CDS:1</fullName>
    </submittedName>
</protein>